<dbReference type="SMART" id="SM00256">
    <property type="entry name" value="FBOX"/>
    <property type="match status" value="1"/>
</dbReference>
<dbReference type="SUPFAM" id="SSF81383">
    <property type="entry name" value="F-box domain"/>
    <property type="match status" value="1"/>
</dbReference>
<dbReference type="Pfam" id="PF24758">
    <property type="entry name" value="LRR_At5g56370"/>
    <property type="match status" value="1"/>
</dbReference>
<accession>A0ABQ9LLT1</accession>
<dbReference type="SMART" id="SM00579">
    <property type="entry name" value="FBD"/>
    <property type="match status" value="1"/>
</dbReference>
<dbReference type="InterPro" id="IPR055411">
    <property type="entry name" value="LRR_FXL15/At3g58940/PEG3-like"/>
</dbReference>
<evidence type="ECO:0000259" key="1">
    <source>
        <dbReference type="PROSITE" id="PS50181"/>
    </source>
</evidence>
<reference evidence="2" key="1">
    <citation type="journal article" date="2023" name="Plant Biotechnol. J.">
        <title>Chromosome-level wild Hevea brasiliensis genome provides new tools for genomic-assisted breeding and valuable loci to elevate rubber yield.</title>
        <authorList>
            <person name="Cheng H."/>
            <person name="Song X."/>
            <person name="Hu Y."/>
            <person name="Wu T."/>
            <person name="Yang Q."/>
            <person name="An Z."/>
            <person name="Feng S."/>
            <person name="Deng Z."/>
            <person name="Wu W."/>
            <person name="Zeng X."/>
            <person name="Tu M."/>
            <person name="Wang X."/>
            <person name="Huang H."/>
        </authorList>
    </citation>
    <scope>NUCLEOTIDE SEQUENCE</scope>
    <source>
        <strain evidence="2">MT/VB/25A 57/8</strain>
    </source>
</reference>
<dbReference type="EMBL" id="JARPOI010000011">
    <property type="protein sequence ID" value="KAJ9168929.1"/>
    <property type="molecule type" value="Genomic_DNA"/>
</dbReference>
<dbReference type="InterPro" id="IPR036047">
    <property type="entry name" value="F-box-like_dom_sf"/>
</dbReference>
<organism evidence="2 3">
    <name type="scientific">Hevea brasiliensis</name>
    <name type="common">Para rubber tree</name>
    <name type="synonym">Siphonia brasiliensis</name>
    <dbReference type="NCBI Taxonomy" id="3981"/>
    <lineage>
        <taxon>Eukaryota</taxon>
        <taxon>Viridiplantae</taxon>
        <taxon>Streptophyta</taxon>
        <taxon>Embryophyta</taxon>
        <taxon>Tracheophyta</taxon>
        <taxon>Spermatophyta</taxon>
        <taxon>Magnoliopsida</taxon>
        <taxon>eudicotyledons</taxon>
        <taxon>Gunneridae</taxon>
        <taxon>Pentapetalae</taxon>
        <taxon>rosids</taxon>
        <taxon>fabids</taxon>
        <taxon>Malpighiales</taxon>
        <taxon>Euphorbiaceae</taxon>
        <taxon>Crotonoideae</taxon>
        <taxon>Micrandreae</taxon>
        <taxon>Hevea</taxon>
    </lineage>
</organism>
<dbReference type="Gene3D" id="1.20.1280.50">
    <property type="match status" value="1"/>
</dbReference>
<dbReference type="CDD" id="cd22160">
    <property type="entry name" value="F-box_AtFBL13-like"/>
    <property type="match status" value="1"/>
</dbReference>
<dbReference type="PROSITE" id="PS50181">
    <property type="entry name" value="FBOX"/>
    <property type="match status" value="1"/>
</dbReference>
<dbReference type="Pfam" id="PF00646">
    <property type="entry name" value="F-box"/>
    <property type="match status" value="1"/>
</dbReference>
<dbReference type="Pfam" id="PF08387">
    <property type="entry name" value="FBD"/>
    <property type="match status" value="1"/>
</dbReference>
<feature type="domain" description="F-box" evidence="1">
    <location>
        <begin position="15"/>
        <end position="52"/>
    </location>
</feature>
<dbReference type="PANTHER" id="PTHR31900:SF32">
    <property type="entry name" value="F-BOX_RNI_FBD-LIKE DOMAIN PROTEIN"/>
    <property type="match status" value="1"/>
</dbReference>
<dbReference type="Proteomes" id="UP001174677">
    <property type="component" value="Chromosome 11"/>
</dbReference>
<dbReference type="Gene3D" id="3.80.10.10">
    <property type="entry name" value="Ribonuclease Inhibitor"/>
    <property type="match status" value="1"/>
</dbReference>
<dbReference type="InterPro" id="IPR001810">
    <property type="entry name" value="F-box_dom"/>
</dbReference>
<comment type="caution">
    <text evidence="2">The sequence shown here is derived from an EMBL/GenBank/DDBJ whole genome shotgun (WGS) entry which is preliminary data.</text>
</comment>
<name>A0ABQ9LLT1_HEVBR</name>
<dbReference type="InterPro" id="IPR006566">
    <property type="entry name" value="FBD"/>
</dbReference>
<evidence type="ECO:0000313" key="2">
    <source>
        <dbReference type="EMBL" id="KAJ9168929.1"/>
    </source>
</evidence>
<sequence>MVEAKKKDTASNTEEDRISSLPDELLCHILSFLPSTLQAMRTSVLSKRWRRLWTHVPNITFPFKFVPLVFYYDLKEYRQRAAVLIDNTLKPYSASKIKKFCIQFSADLIGLGPRMDSWVRFAVERDVEDLTLEFSFDKTIRRLDIKGLTGYWLPQFFYQNSWLRNLKTDFCEFEPDGRVLWSSLKDLSIGHAILTDEVMQNILDGTPVLESLKLVTCNGIHRLDLSLNSHLKELVVIHQAAPYVNDDDTVLEIAGPHLKSLVIMGFWFMKKCKLMNMSSLIKATLDFEVGKSLHVRRNDFLEKSRNIVEEYLRNVDHARELKLGSWCIQVLSTLRMVNFLLSPSFSRKCLILDVDSFSNQYIPGIANLLCCSYNLNELVINMCPDITCKEFYAVSDLSNSDDFGEKYWKSLKIILGHLWLHLKTVKISRLMETESGCSCERAFAFLGFLLKNASVLEKMIIYRSHVGYWCCNLDVIYMAFQLLSLPRCSPHAEVLFPN</sequence>
<proteinExistence type="predicted"/>
<evidence type="ECO:0000313" key="3">
    <source>
        <dbReference type="Proteomes" id="UP001174677"/>
    </source>
</evidence>
<keyword evidence="3" id="KW-1185">Reference proteome</keyword>
<dbReference type="PANTHER" id="PTHR31900">
    <property type="entry name" value="F-BOX/RNI SUPERFAMILY PROTEIN-RELATED"/>
    <property type="match status" value="1"/>
</dbReference>
<dbReference type="InterPro" id="IPR053781">
    <property type="entry name" value="F-box_AtFBL13-like"/>
</dbReference>
<protein>
    <recommendedName>
        <fullName evidence="1">F-box domain-containing protein</fullName>
    </recommendedName>
</protein>
<dbReference type="InterPro" id="IPR032675">
    <property type="entry name" value="LRR_dom_sf"/>
</dbReference>
<gene>
    <name evidence="2" type="ORF">P3X46_020404</name>
</gene>
<dbReference type="InterPro" id="IPR050232">
    <property type="entry name" value="FBL13/AtMIF1-like"/>
</dbReference>
<dbReference type="SUPFAM" id="SSF52047">
    <property type="entry name" value="RNI-like"/>
    <property type="match status" value="1"/>
</dbReference>